<dbReference type="AlphaFoldDB" id="A0A8H5BKN9"/>
<reference evidence="1 2" key="1">
    <citation type="journal article" date="2020" name="ISME J.">
        <title>Uncovering the hidden diversity of litter-decomposition mechanisms in mushroom-forming fungi.</title>
        <authorList>
            <person name="Floudas D."/>
            <person name="Bentzer J."/>
            <person name="Ahren D."/>
            <person name="Johansson T."/>
            <person name="Persson P."/>
            <person name="Tunlid A."/>
        </authorList>
    </citation>
    <scope>NUCLEOTIDE SEQUENCE [LARGE SCALE GENOMIC DNA]</scope>
    <source>
        <strain evidence="1 2">CBS 175.51</strain>
    </source>
</reference>
<accession>A0A8H5BKN9</accession>
<proteinExistence type="predicted"/>
<name>A0A8H5BKN9_9AGAR</name>
<dbReference type="Proteomes" id="UP000541558">
    <property type="component" value="Unassembled WGS sequence"/>
</dbReference>
<comment type="caution">
    <text evidence="1">The sequence shown here is derived from an EMBL/GenBank/DDBJ whole genome shotgun (WGS) entry which is preliminary data.</text>
</comment>
<evidence type="ECO:0000313" key="1">
    <source>
        <dbReference type="EMBL" id="KAF5324936.1"/>
    </source>
</evidence>
<dbReference type="EMBL" id="JAACJK010000164">
    <property type="protein sequence ID" value="KAF5324936.1"/>
    <property type="molecule type" value="Genomic_DNA"/>
</dbReference>
<organism evidence="1 2">
    <name type="scientific">Ephemerocybe angulata</name>
    <dbReference type="NCBI Taxonomy" id="980116"/>
    <lineage>
        <taxon>Eukaryota</taxon>
        <taxon>Fungi</taxon>
        <taxon>Dikarya</taxon>
        <taxon>Basidiomycota</taxon>
        <taxon>Agaricomycotina</taxon>
        <taxon>Agaricomycetes</taxon>
        <taxon>Agaricomycetidae</taxon>
        <taxon>Agaricales</taxon>
        <taxon>Agaricineae</taxon>
        <taxon>Psathyrellaceae</taxon>
        <taxon>Ephemerocybe</taxon>
    </lineage>
</organism>
<keyword evidence="2" id="KW-1185">Reference proteome</keyword>
<sequence>MLSRFLLSLRTINFVSPSSPLGTTIAALYLLSLMVRAPSLVALRSLTTSAAFVASLFSHHVIPSLVHASLFSHHAIPSLVHAFVSCIVYIV</sequence>
<gene>
    <name evidence="1" type="ORF">D9611_004583</name>
</gene>
<evidence type="ECO:0000313" key="2">
    <source>
        <dbReference type="Proteomes" id="UP000541558"/>
    </source>
</evidence>
<protein>
    <submittedName>
        <fullName evidence="1">Uncharacterized protein</fullName>
    </submittedName>
</protein>